<dbReference type="Proteomes" id="UP000057134">
    <property type="component" value="Chromosome"/>
</dbReference>
<reference evidence="3 4" key="1">
    <citation type="journal article" date="2015" name="MBio">
        <title>Enzymatic Degradation of Phenazines Can Generate Energy and Protect Sensitive Organisms from Toxicity.</title>
        <authorList>
            <person name="Costa K.C."/>
            <person name="Bergkessel M."/>
            <person name="Saunders S."/>
            <person name="Korlach J."/>
            <person name="Newman D.K."/>
        </authorList>
    </citation>
    <scope>NUCLEOTIDE SEQUENCE [LARGE SCALE GENOMIC DNA]</scope>
    <source>
        <strain evidence="3 4">CT6</strain>
    </source>
</reference>
<dbReference type="GO" id="GO:0004316">
    <property type="term" value="F:3-oxoacyl-[acyl-carrier-protein] reductase (NADPH) activity"/>
    <property type="evidence" value="ECO:0007669"/>
    <property type="project" value="UniProtKB-EC"/>
</dbReference>
<sequence length="245" mass="25446">MRFEDKVAVVTGAASGIGRAIAIELADSGATVAAVDRDRSGLSRTGQSCAGATSHVVDLADAEAVSTLRDEVVAAHGIPDIIVNAAGFDRVEPFMSNDDELWRSLVAVNFLGPVRLTHSFLEVILAEGNSAKIVNIASDAGRVGSLGETVYAGTKGGVIAFTKSLAREMARHQINVNCVCPGPTDTPLFHSLPDKVRDGLVRAIPFRRIAKPGEVAKAVAFFASDDASFITGQVLSVSGGLTMAG</sequence>
<dbReference type="PRINTS" id="PR00081">
    <property type="entry name" value="GDHRDH"/>
</dbReference>
<evidence type="ECO:0000256" key="2">
    <source>
        <dbReference type="ARBA" id="ARBA00023002"/>
    </source>
</evidence>
<dbReference type="STRING" id="1766.XA26_48830"/>
<comment type="similarity">
    <text evidence="1">Belongs to the short-chain dehydrogenases/reductases (SDR) family.</text>
</comment>
<proteinExistence type="inferred from homology"/>
<keyword evidence="4" id="KW-1185">Reference proteome</keyword>
<dbReference type="FunFam" id="3.40.50.720:FF:000084">
    <property type="entry name" value="Short-chain dehydrogenase reductase"/>
    <property type="match status" value="1"/>
</dbReference>
<dbReference type="PATRIC" id="fig|1766.6.peg.4857"/>
<dbReference type="KEGG" id="mft:XA26_48830"/>
<dbReference type="PANTHER" id="PTHR42760:SF78">
    <property type="entry name" value="3-OXOACYL-[ACYL-CARRIER-PROTEIN] REDUCTASE [NADH]"/>
    <property type="match status" value="1"/>
</dbReference>
<evidence type="ECO:0000313" key="4">
    <source>
        <dbReference type="Proteomes" id="UP000057134"/>
    </source>
</evidence>
<protein>
    <submittedName>
        <fullName evidence="3">3-oxoacyl-[acyl-carrier protein] reductase</fullName>
        <ecNumber evidence="3">1.1.1.100</ecNumber>
    </submittedName>
</protein>
<dbReference type="InterPro" id="IPR036291">
    <property type="entry name" value="NAD(P)-bd_dom_sf"/>
</dbReference>
<evidence type="ECO:0000313" key="3">
    <source>
        <dbReference type="EMBL" id="ALI28681.1"/>
    </source>
</evidence>
<dbReference type="PANTHER" id="PTHR42760">
    <property type="entry name" value="SHORT-CHAIN DEHYDROGENASES/REDUCTASES FAMILY MEMBER"/>
    <property type="match status" value="1"/>
</dbReference>
<dbReference type="PROSITE" id="PS00061">
    <property type="entry name" value="ADH_SHORT"/>
    <property type="match status" value="1"/>
</dbReference>
<name>A0A0N9XX24_MYCFO</name>
<organism evidence="3 4">
    <name type="scientific">Mycolicibacterium fortuitum</name>
    <name type="common">Mycobacterium fortuitum</name>
    <dbReference type="NCBI Taxonomy" id="1766"/>
    <lineage>
        <taxon>Bacteria</taxon>
        <taxon>Bacillati</taxon>
        <taxon>Actinomycetota</taxon>
        <taxon>Actinomycetes</taxon>
        <taxon>Mycobacteriales</taxon>
        <taxon>Mycobacteriaceae</taxon>
        <taxon>Mycolicibacterium</taxon>
    </lineage>
</organism>
<dbReference type="AlphaFoldDB" id="A0A0N9XX24"/>
<dbReference type="EC" id="1.1.1.100" evidence="3"/>
<dbReference type="InterPro" id="IPR020904">
    <property type="entry name" value="Sc_DH/Rdtase_CS"/>
</dbReference>
<dbReference type="EMBL" id="CP011269">
    <property type="protein sequence ID" value="ALI28681.1"/>
    <property type="molecule type" value="Genomic_DNA"/>
</dbReference>
<keyword evidence="2 3" id="KW-0560">Oxidoreductase</keyword>
<dbReference type="Gene3D" id="3.40.50.720">
    <property type="entry name" value="NAD(P)-binding Rossmann-like Domain"/>
    <property type="match status" value="1"/>
</dbReference>
<gene>
    <name evidence="3" type="ORF">XA26_48830</name>
</gene>
<dbReference type="SUPFAM" id="SSF51735">
    <property type="entry name" value="NAD(P)-binding Rossmann-fold domains"/>
    <property type="match status" value="1"/>
</dbReference>
<accession>A0A0N9XX24</accession>
<dbReference type="InterPro" id="IPR002347">
    <property type="entry name" value="SDR_fam"/>
</dbReference>
<dbReference type="Pfam" id="PF13561">
    <property type="entry name" value="adh_short_C2"/>
    <property type="match status" value="1"/>
</dbReference>
<dbReference type="RefSeq" id="WP_054603203.1">
    <property type="nucleotide sequence ID" value="NZ_CP011269.1"/>
</dbReference>
<evidence type="ECO:0000256" key="1">
    <source>
        <dbReference type="ARBA" id="ARBA00006484"/>
    </source>
</evidence>
<dbReference type="PRINTS" id="PR00080">
    <property type="entry name" value="SDRFAMILY"/>
</dbReference>